<dbReference type="SMART" id="SM00345">
    <property type="entry name" value="HTH_GNTR"/>
    <property type="match status" value="1"/>
</dbReference>
<dbReference type="PANTHER" id="PTHR43537:SF5">
    <property type="entry name" value="UXU OPERON TRANSCRIPTIONAL REGULATOR"/>
    <property type="match status" value="1"/>
</dbReference>
<dbReference type="InterPro" id="IPR008920">
    <property type="entry name" value="TF_FadR/GntR_C"/>
</dbReference>
<keyword evidence="1" id="KW-0805">Transcription regulation</keyword>
<dbReference type="STRING" id="1685382.AVJ23_09905"/>
<dbReference type="PANTHER" id="PTHR43537">
    <property type="entry name" value="TRANSCRIPTIONAL REGULATOR, GNTR FAMILY"/>
    <property type="match status" value="1"/>
</dbReference>
<dbReference type="PROSITE" id="PS50949">
    <property type="entry name" value="HTH_GNTR"/>
    <property type="match status" value="1"/>
</dbReference>
<dbReference type="SMART" id="SM00895">
    <property type="entry name" value="FCD"/>
    <property type="match status" value="1"/>
</dbReference>
<comment type="caution">
    <text evidence="5">The sequence shown here is derived from an EMBL/GenBank/DDBJ whole genome shotgun (WGS) entry which is preliminary data.</text>
</comment>
<sequence length="231" mass="26431">MTASHLPLSISVEAGDEAENAIFTRIRHEILAGNLADNERLKVSALARRYGVSTNPVREALQQLRGEGLVYFVPNQGARVRAIDTDFVRDVSEVGQQLEPYLVRVFVETASQEDIDRLEVIQDRIEALNFADKQQHADLDRQFHTTLYGNHYNRVAFKLWQQHREILWAISTRVPVAIGRREAIFREHRKLIDCIKRQDVEATAETLHAHLRDAGRHLVDRLRIAQRGTAG</sequence>
<dbReference type="EMBL" id="LPXO01000005">
    <property type="protein sequence ID" value="KUF10749.1"/>
    <property type="molecule type" value="Genomic_DNA"/>
</dbReference>
<keyword evidence="6" id="KW-1185">Reference proteome</keyword>
<dbReference type="InterPro" id="IPR000524">
    <property type="entry name" value="Tscrpt_reg_HTH_GntR"/>
</dbReference>
<dbReference type="SUPFAM" id="SSF48008">
    <property type="entry name" value="GntR ligand-binding domain-like"/>
    <property type="match status" value="1"/>
</dbReference>
<dbReference type="Gene3D" id="1.20.120.530">
    <property type="entry name" value="GntR ligand-binding domain-like"/>
    <property type="match status" value="1"/>
</dbReference>
<evidence type="ECO:0000256" key="2">
    <source>
        <dbReference type="ARBA" id="ARBA00023125"/>
    </source>
</evidence>
<keyword evidence="2" id="KW-0238">DNA-binding</keyword>
<dbReference type="InterPro" id="IPR036388">
    <property type="entry name" value="WH-like_DNA-bd_sf"/>
</dbReference>
<dbReference type="GO" id="GO:0003700">
    <property type="term" value="F:DNA-binding transcription factor activity"/>
    <property type="evidence" value="ECO:0007669"/>
    <property type="project" value="InterPro"/>
</dbReference>
<accession>A0A0W7WJH1</accession>
<dbReference type="InterPro" id="IPR036390">
    <property type="entry name" value="WH_DNA-bd_sf"/>
</dbReference>
<dbReference type="OrthoDB" id="8638122at2"/>
<dbReference type="CDD" id="cd07377">
    <property type="entry name" value="WHTH_GntR"/>
    <property type="match status" value="1"/>
</dbReference>
<dbReference type="AlphaFoldDB" id="A0A0W7WJH1"/>
<name>A0A0W7WJH1_9RHOB</name>
<dbReference type="SUPFAM" id="SSF46785">
    <property type="entry name" value="Winged helix' DNA-binding domain"/>
    <property type="match status" value="1"/>
</dbReference>
<keyword evidence="3" id="KW-0804">Transcription</keyword>
<evidence type="ECO:0000313" key="5">
    <source>
        <dbReference type="EMBL" id="KUF10749.1"/>
    </source>
</evidence>
<dbReference type="RefSeq" id="WP_058862034.1">
    <property type="nucleotide sequence ID" value="NZ_LPXO01000005.1"/>
</dbReference>
<evidence type="ECO:0000256" key="1">
    <source>
        <dbReference type="ARBA" id="ARBA00023015"/>
    </source>
</evidence>
<dbReference type="Gene3D" id="1.10.10.10">
    <property type="entry name" value="Winged helix-like DNA-binding domain superfamily/Winged helix DNA-binding domain"/>
    <property type="match status" value="1"/>
</dbReference>
<feature type="domain" description="HTH gntR-type" evidence="4">
    <location>
        <begin position="16"/>
        <end position="83"/>
    </location>
</feature>
<dbReference type="Pfam" id="PF00392">
    <property type="entry name" value="GntR"/>
    <property type="match status" value="1"/>
</dbReference>
<proteinExistence type="predicted"/>
<gene>
    <name evidence="5" type="ORF">AVJ23_09905</name>
</gene>
<protein>
    <recommendedName>
        <fullName evidence="4">HTH gntR-type domain-containing protein</fullName>
    </recommendedName>
</protein>
<evidence type="ECO:0000313" key="6">
    <source>
        <dbReference type="Proteomes" id="UP000054396"/>
    </source>
</evidence>
<evidence type="ECO:0000256" key="3">
    <source>
        <dbReference type="ARBA" id="ARBA00023163"/>
    </source>
</evidence>
<organism evidence="5 6">
    <name type="scientific">Pseudoponticoccus marisrubri</name>
    <dbReference type="NCBI Taxonomy" id="1685382"/>
    <lineage>
        <taxon>Bacteria</taxon>
        <taxon>Pseudomonadati</taxon>
        <taxon>Pseudomonadota</taxon>
        <taxon>Alphaproteobacteria</taxon>
        <taxon>Rhodobacterales</taxon>
        <taxon>Roseobacteraceae</taxon>
        <taxon>Pseudoponticoccus</taxon>
    </lineage>
</organism>
<evidence type="ECO:0000259" key="4">
    <source>
        <dbReference type="PROSITE" id="PS50949"/>
    </source>
</evidence>
<reference evidence="5 6" key="1">
    <citation type="submission" date="2015-12" db="EMBL/GenBank/DDBJ databases">
        <authorList>
            <person name="Shamseldin A."/>
            <person name="Moawad H."/>
            <person name="Abd El-Rahim W.M."/>
            <person name="Sadowsky M.J."/>
        </authorList>
    </citation>
    <scope>NUCLEOTIDE SEQUENCE [LARGE SCALE GENOMIC DNA]</scope>
    <source>
        <strain evidence="5 6">SJ5A-1</strain>
    </source>
</reference>
<dbReference type="GO" id="GO:0003677">
    <property type="term" value="F:DNA binding"/>
    <property type="evidence" value="ECO:0007669"/>
    <property type="project" value="UniProtKB-KW"/>
</dbReference>
<dbReference type="Proteomes" id="UP000054396">
    <property type="component" value="Unassembled WGS sequence"/>
</dbReference>
<dbReference type="InterPro" id="IPR011711">
    <property type="entry name" value="GntR_C"/>
</dbReference>
<dbReference type="Pfam" id="PF07729">
    <property type="entry name" value="FCD"/>
    <property type="match status" value="1"/>
</dbReference>